<keyword evidence="2" id="KW-1133">Transmembrane helix</keyword>
<feature type="transmembrane region" description="Helical" evidence="2">
    <location>
        <begin position="36"/>
        <end position="56"/>
    </location>
</feature>
<dbReference type="InParanoid" id="Q7S0W2"/>
<dbReference type="Proteomes" id="UP000001805">
    <property type="component" value="Chromosome 6, Linkage Group II"/>
</dbReference>
<gene>
    <name evidence="3" type="ORF">NCU09755</name>
</gene>
<proteinExistence type="predicted"/>
<keyword evidence="2" id="KW-0472">Membrane</keyword>
<dbReference type="OrthoDB" id="71600at2759"/>
<dbReference type="RefSeq" id="XP_958195.1">
    <property type="nucleotide sequence ID" value="XM_953102.2"/>
</dbReference>
<dbReference type="AlphaFoldDB" id="Q7S0W2"/>
<evidence type="ECO:0000256" key="2">
    <source>
        <dbReference type="SAM" id="Phobius"/>
    </source>
</evidence>
<dbReference type="GeneID" id="3874342"/>
<reference evidence="3 4" key="1">
    <citation type="journal article" date="2003" name="Nature">
        <title>The genome sequence of the filamentous fungus Neurospora crassa.</title>
        <authorList>
            <person name="Galagan J.E."/>
            <person name="Calvo S.E."/>
            <person name="Borkovich K.A."/>
            <person name="Selker E.U."/>
            <person name="Read N.D."/>
            <person name="Jaffe D."/>
            <person name="FitzHugh W."/>
            <person name="Ma L.J."/>
            <person name="Smirnov S."/>
            <person name="Purcell S."/>
            <person name="Rehman B."/>
            <person name="Elkins T."/>
            <person name="Engels R."/>
            <person name="Wang S."/>
            <person name="Nielsen C.B."/>
            <person name="Butler J."/>
            <person name="Endrizzi M."/>
            <person name="Qui D."/>
            <person name="Ianakiev P."/>
            <person name="Bell-Pedersen D."/>
            <person name="Nelson M.A."/>
            <person name="Werner-Washburne M."/>
            <person name="Selitrennikoff C.P."/>
            <person name="Kinsey J.A."/>
            <person name="Braun E.L."/>
            <person name="Zelter A."/>
            <person name="Schulte U."/>
            <person name="Kothe G.O."/>
            <person name="Jedd G."/>
            <person name="Mewes W."/>
            <person name="Staben C."/>
            <person name="Marcotte E."/>
            <person name="Greenberg D."/>
            <person name="Roy A."/>
            <person name="Foley K."/>
            <person name="Naylor J."/>
            <person name="Stange-Thomann N."/>
            <person name="Barrett R."/>
            <person name="Gnerre S."/>
            <person name="Kamal M."/>
            <person name="Kamvysselis M."/>
            <person name="Mauceli E."/>
            <person name="Bielke C."/>
            <person name="Rudd S."/>
            <person name="Frishman D."/>
            <person name="Krystofova S."/>
            <person name="Rasmussen C."/>
            <person name="Metzenberg R.L."/>
            <person name="Perkins D.D."/>
            <person name="Kroken S."/>
            <person name="Cogoni C."/>
            <person name="Macino G."/>
            <person name="Catcheside D."/>
            <person name="Li W."/>
            <person name="Pratt R.J."/>
            <person name="Osmani S.A."/>
            <person name="DeSouza C.P."/>
            <person name="Glass L."/>
            <person name="Orbach M.J."/>
            <person name="Berglund J.A."/>
            <person name="Voelker R."/>
            <person name="Yarden O."/>
            <person name="Plamann M."/>
            <person name="Seiler S."/>
            <person name="Dunlap J."/>
            <person name="Radford A."/>
            <person name="Aramayo R."/>
            <person name="Natvig D.O."/>
            <person name="Alex L.A."/>
            <person name="Mannhaupt G."/>
            <person name="Ebbole D.J."/>
            <person name="Freitag M."/>
            <person name="Paulsen I."/>
            <person name="Sachs M.S."/>
            <person name="Lander E.S."/>
            <person name="Nusbaum C."/>
            <person name="Birren B."/>
        </authorList>
    </citation>
    <scope>NUCLEOTIDE SEQUENCE [LARGE SCALE GENOMIC DNA]</scope>
    <source>
        <strain evidence="4">ATCC 24698 / 74-OR23-1A / CBS 708.71 / DSM 1257 / FGSC 987</strain>
    </source>
</reference>
<feature type="transmembrane region" description="Helical" evidence="2">
    <location>
        <begin position="6"/>
        <end position="24"/>
    </location>
</feature>
<dbReference type="VEuPathDB" id="FungiDB:NCU09755"/>
<name>Q7S0W2_NEUCR</name>
<protein>
    <recommendedName>
        <fullName evidence="5">Tetraspanin Tsp3</fullName>
    </recommendedName>
</protein>
<evidence type="ECO:0000313" key="4">
    <source>
        <dbReference type="Proteomes" id="UP000001805"/>
    </source>
</evidence>
<feature type="region of interest" description="Disordered" evidence="1">
    <location>
        <begin position="265"/>
        <end position="411"/>
    </location>
</feature>
<sequence>MITLGLIYTLIILTLLAFAIYEHIHAQSLSLPISPGLTILTILLPILSALNTAYLYRVTTTTSPSQPNPPKFITAHSSSTITPNPSNPSQQLTHLRPAHAPRRPQQSSTSPGPLRCLLPTLSQTLQTTQLVLSLILLSVATSSLTSSPFSSFPNSGPGSIEHCALEQTWSHFFRSHDADTIRKIQDILGCCGFRSPKHMSWPFPSAGKGTEQCGQMWPERREGCAGKWEGEFRGVMGGEIGVVAGVLVVQILGWGVGRWMATRRARTGATRRRGGQDGRATMGGRGREGSGMVNGEGRDGQGGDGNNSWWNKLLQSFGVPHGDEEDGYRGLEDGGAQRRPLLDAGQNGEGHVGIVEVDDDEDGEGRDVERGGSDEESRSGSERRGGNGYGSATSRVQPSGIHVADPWAEGN</sequence>
<dbReference type="OMA" id="CALEQTW"/>
<feature type="region of interest" description="Disordered" evidence="1">
    <location>
        <begin position="60"/>
        <end position="113"/>
    </location>
</feature>
<dbReference type="HOGENOM" id="CLU_842458_0_0_1"/>
<organism evidence="3 4">
    <name type="scientific">Neurospora crassa (strain ATCC 24698 / 74-OR23-1A / CBS 708.71 / DSM 1257 / FGSC 987)</name>
    <dbReference type="NCBI Taxonomy" id="367110"/>
    <lineage>
        <taxon>Eukaryota</taxon>
        <taxon>Fungi</taxon>
        <taxon>Dikarya</taxon>
        <taxon>Ascomycota</taxon>
        <taxon>Pezizomycotina</taxon>
        <taxon>Sordariomycetes</taxon>
        <taxon>Sordariomycetidae</taxon>
        <taxon>Sordariales</taxon>
        <taxon>Sordariaceae</taxon>
        <taxon>Neurospora</taxon>
    </lineage>
</organism>
<feature type="compositionally biased region" description="Basic and acidic residues" evidence="1">
    <location>
        <begin position="327"/>
        <end position="336"/>
    </location>
</feature>
<evidence type="ECO:0008006" key="5">
    <source>
        <dbReference type="Google" id="ProtNLM"/>
    </source>
</evidence>
<keyword evidence="2" id="KW-0812">Transmembrane</keyword>
<dbReference type="EMBL" id="CM002237">
    <property type="protein sequence ID" value="EAA28959.1"/>
    <property type="molecule type" value="Genomic_DNA"/>
</dbReference>
<dbReference type="PaxDb" id="5141-EFNCRP00000009584"/>
<accession>Q7S0W2</accession>
<feature type="compositionally biased region" description="Basic and acidic residues" evidence="1">
    <location>
        <begin position="365"/>
        <end position="385"/>
    </location>
</feature>
<dbReference type="KEGG" id="ncr:NCU09755"/>
<evidence type="ECO:0000313" key="3">
    <source>
        <dbReference type="EMBL" id="EAA28959.1"/>
    </source>
</evidence>
<feature type="compositionally biased region" description="Low complexity" evidence="1">
    <location>
        <begin position="77"/>
        <end position="89"/>
    </location>
</feature>
<evidence type="ECO:0000256" key="1">
    <source>
        <dbReference type="SAM" id="MobiDB-lite"/>
    </source>
</evidence>
<keyword evidence="4" id="KW-1185">Reference proteome</keyword>